<protein>
    <submittedName>
        <fullName evidence="2">Uncharacterized protein</fullName>
    </submittedName>
</protein>
<proteinExistence type="predicted"/>
<keyword evidence="3" id="KW-1185">Reference proteome</keyword>
<dbReference type="Proteomes" id="UP001595998">
    <property type="component" value="Unassembled WGS sequence"/>
</dbReference>
<comment type="caution">
    <text evidence="2">The sequence shown here is derived from an EMBL/GenBank/DDBJ whole genome shotgun (WGS) entry which is preliminary data.</text>
</comment>
<gene>
    <name evidence="2" type="ORF">ACFOZ9_11990</name>
</gene>
<name>A0ABV8XRN2_9DEIO</name>
<reference evidence="3" key="1">
    <citation type="journal article" date="2019" name="Int. J. Syst. Evol. Microbiol.">
        <title>The Global Catalogue of Microorganisms (GCM) 10K type strain sequencing project: providing services to taxonomists for standard genome sequencing and annotation.</title>
        <authorList>
            <consortium name="The Broad Institute Genomics Platform"/>
            <consortium name="The Broad Institute Genome Sequencing Center for Infectious Disease"/>
            <person name="Wu L."/>
            <person name="Ma J."/>
        </authorList>
    </citation>
    <scope>NUCLEOTIDE SEQUENCE [LARGE SCALE GENOMIC DNA]</scope>
    <source>
        <strain evidence="3">CCUG 56029</strain>
    </source>
</reference>
<dbReference type="RefSeq" id="WP_380039917.1">
    <property type="nucleotide sequence ID" value="NZ_JBHSEH010000013.1"/>
</dbReference>
<evidence type="ECO:0000313" key="3">
    <source>
        <dbReference type="Proteomes" id="UP001595998"/>
    </source>
</evidence>
<evidence type="ECO:0000313" key="2">
    <source>
        <dbReference type="EMBL" id="MFC4426930.1"/>
    </source>
</evidence>
<evidence type="ECO:0000256" key="1">
    <source>
        <dbReference type="SAM" id="MobiDB-lite"/>
    </source>
</evidence>
<accession>A0ABV8XRN2</accession>
<dbReference type="EMBL" id="JBHSEH010000013">
    <property type="protein sequence ID" value="MFC4426930.1"/>
    <property type="molecule type" value="Genomic_DNA"/>
</dbReference>
<organism evidence="2 3">
    <name type="scientific">Deinococcus navajonensis</name>
    <dbReference type="NCBI Taxonomy" id="309884"/>
    <lineage>
        <taxon>Bacteria</taxon>
        <taxon>Thermotogati</taxon>
        <taxon>Deinococcota</taxon>
        <taxon>Deinococci</taxon>
        <taxon>Deinococcales</taxon>
        <taxon>Deinococcaceae</taxon>
        <taxon>Deinococcus</taxon>
    </lineage>
</organism>
<feature type="region of interest" description="Disordered" evidence="1">
    <location>
        <begin position="43"/>
        <end position="64"/>
    </location>
</feature>
<sequence>MNIRATLWRQATSEAQAVALSDAPRTRRTLAADLQALRVEAGDVLLPQQSPGPGVGGRRRRGRD</sequence>